<keyword evidence="2" id="KW-1185">Reference proteome</keyword>
<comment type="caution">
    <text evidence="1">The sequence shown here is derived from an EMBL/GenBank/DDBJ whole genome shotgun (WGS) entry which is preliminary data.</text>
</comment>
<evidence type="ECO:0000313" key="2">
    <source>
        <dbReference type="Proteomes" id="UP001442494"/>
    </source>
</evidence>
<dbReference type="Proteomes" id="UP001442494">
    <property type="component" value="Unassembled WGS sequence"/>
</dbReference>
<organism evidence="1 2">
    <name type="scientific">Funiculus sociatus GB2-A5</name>
    <dbReference type="NCBI Taxonomy" id="2933946"/>
    <lineage>
        <taxon>Bacteria</taxon>
        <taxon>Bacillati</taxon>
        <taxon>Cyanobacteriota</taxon>
        <taxon>Cyanophyceae</taxon>
        <taxon>Coleofasciculales</taxon>
        <taxon>Coleofasciculaceae</taxon>
        <taxon>Funiculus</taxon>
    </lineage>
</organism>
<protein>
    <recommendedName>
        <fullName evidence="3">PatU</fullName>
    </recommendedName>
</protein>
<accession>A0ABV0JR37</accession>
<reference evidence="1 2" key="1">
    <citation type="submission" date="2022-04" db="EMBL/GenBank/DDBJ databases">
        <title>Positive selection, recombination, and allopatry shape intraspecific diversity of widespread and dominant cyanobacteria.</title>
        <authorList>
            <person name="Wei J."/>
            <person name="Shu W."/>
            <person name="Hu C."/>
        </authorList>
    </citation>
    <scope>NUCLEOTIDE SEQUENCE [LARGE SCALE GENOMIC DNA]</scope>
    <source>
        <strain evidence="1 2">GB2-A5</strain>
    </source>
</reference>
<name>A0ABV0JR37_9CYAN</name>
<proteinExistence type="predicted"/>
<evidence type="ECO:0000313" key="1">
    <source>
        <dbReference type="EMBL" id="MEP0865938.1"/>
    </source>
</evidence>
<gene>
    <name evidence="1" type="ORF">NDI37_15835</name>
</gene>
<evidence type="ECO:0008006" key="3">
    <source>
        <dbReference type="Google" id="ProtNLM"/>
    </source>
</evidence>
<sequence length="337" mass="37564">MNSDLDNNSEAIDNRFLAWLLKDSNPTAAEPPQDPNLEGDPVEAMELDYSDPLDSEDLSLVLDHLDEAAQGCQPLNLGGEKPTVQNRFHTLLKRKLQVEIERNPPLFPWETEICNYEPDYLDGEAESSVPLWIPQLSNFSLPVTLPETVLTQLLDSCQEVVQSPLAQGAKLVRAASALFPEQRQTLNQLAGMVLLYPTRSPQEQQLFTNRYEEATDSQQMALSLLAAREIIKALTLPVSPDSKPVERHWQTSLGIMSIQAEYQVEGRVPRCRIVSRLPRGGSLTLRTAVASATAQRSYPGYLSVESFDLEPNQTYPLEIRLSEVDQPPLIFAIAISS</sequence>
<dbReference type="RefSeq" id="WP_190418219.1">
    <property type="nucleotide sequence ID" value="NZ_JAMPKK010000034.1"/>
</dbReference>
<dbReference type="EMBL" id="JAMPKK010000034">
    <property type="protein sequence ID" value="MEP0865938.1"/>
    <property type="molecule type" value="Genomic_DNA"/>
</dbReference>